<sequence length="193" mass="21885">MANRISPLPREEWDEAARDIFAYWEGDEARQNGSRSNTMMVFANHPALAKASLDLGRYFMLESTLSARQIKLIILRVAHRYNSVYQWTHNSLGARQVGISEAEIEAVKAGPSAPEWSREDRLLLEVVDATNAGGRFSDALWQDLSAVFDKRQIMDLIQAAGYFTTTAWMLIALEVEVEPDFAEFSRNRAKQDD</sequence>
<dbReference type="InterPro" id="IPR029032">
    <property type="entry name" value="AhpD-like"/>
</dbReference>
<dbReference type="Pfam" id="PF02627">
    <property type="entry name" value="CMD"/>
    <property type="match status" value="1"/>
</dbReference>
<dbReference type="InterPro" id="IPR003779">
    <property type="entry name" value="CMD-like"/>
</dbReference>
<dbReference type="Proteomes" id="UP001379235">
    <property type="component" value="Unassembled WGS sequence"/>
</dbReference>
<proteinExistence type="predicted"/>
<gene>
    <name evidence="2" type="ORF">WG900_09175</name>
</gene>
<reference evidence="2 3" key="1">
    <citation type="submission" date="2024-03" db="EMBL/GenBank/DDBJ databases">
        <authorList>
            <person name="Jo J.-H."/>
        </authorList>
    </citation>
    <scope>NUCLEOTIDE SEQUENCE [LARGE SCALE GENOMIC DNA]</scope>
    <source>
        <strain evidence="2 3">AS3R-12</strain>
    </source>
</reference>
<feature type="domain" description="Carboxymuconolactone decarboxylase-like" evidence="1">
    <location>
        <begin position="46"/>
        <end position="107"/>
    </location>
</feature>
<evidence type="ECO:0000313" key="2">
    <source>
        <dbReference type="EMBL" id="MEJ6010093.1"/>
    </source>
</evidence>
<dbReference type="PANTHER" id="PTHR34846">
    <property type="entry name" value="4-CARBOXYMUCONOLACTONE DECARBOXYLASE FAMILY PROTEIN (AFU_ORTHOLOGUE AFUA_6G11590)"/>
    <property type="match status" value="1"/>
</dbReference>
<evidence type="ECO:0000313" key="3">
    <source>
        <dbReference type="Proteomes" id="UP001379235"/>
    </source>
</evidence>
<evidence type="ECO:0000259" key="1">
    <source>
        <dbReference type="Pfam" id="PF02627"/>
    </source>
</evidence>
<organism evidence="2 3">
    <name type="scientific">Novosphingobium aquae</name>
    <dbReference type="NCBI Taxonomy" id="3133435"/>
    <lineage>
        <taxon>Bacteria</taxon>
        <taxon>Pseudomonadati</taxon>
        <taxon>Pseudomonadota</taxon>
        <taxon>Alphaproteobacteria</taxon>
        <taxon>Sphingomonadales</taxon>
        <taxon>Sphingomonadaceae</taxon>
        <taxon>Novosphingobium</taxon>
    </lineage>
</organism>
<dbReference type="RefSeq" id="WP_339966559.1">
    <property type="nucleotide sequence ID" value="NZ_JBBHJY010000004.1"/>
</dbReference>
<name>A0ABU8S815_9SPHN</name>
<keyword evidence="3" id="KW-1185">Reference proteome</keyword>
<dbReference type="Gene3D" id="1.20.1290.10">
    <property type="entry name" value="AhpD-like"/>
    <property type="match status" value="1"/>
</dbReference>
<protein>
    <submittedName>
        <fullName evidence="2">Carboxymuconolactone decarboxylase family protein</fullName>
    </submittedName>
</protein>
<dbReference type="SUPFAM" id="SSF69118">
    <property type="entry name" value="AhpD-like"/>
    <property type="match status" value="1"/>
</dbReference>
<dbReference type="EMBL" id="JBBHJY010000004">
    <property type="protein sequence ID" value="MEJ6010093.1"/>
    <property type="molecule type" value="Genomic_DNA"/>
</dbReference>
<dbReference type="PANTHER" id="PTHR34846:SF5">
    <property type="entry name" value="CARBOXYMUCONOLACTONE DECARBOXYLASE-LIKE DOMAIN-CONTAINING PROTEIN"/>
    <property type="match status" value="1"/>
</dbReference>
<accession>A0ABU8S815</accession>
<comment type="caution">
    <text evidence="2">The sequence shown here is derived from an EMBL/GenBank/DDBJ whole genome shotgun (WGS) entry which is preliminary data.</text>
</comment>